<dbReference type="VEuPathDB" id="FungiDB:DFL_001731"/>
<dbReference type="OrthoDB" id="100006at2759"/>
<evidence type="ECO:0000256" key="1">
    <source>
        <dbReference type="SAM" id="MobiDB-lite"/>
    </source>
</evidence>
<name>A0A437A8L9_ARTFL</name>
<dbReference type="EMBL" id="SAEB01000003">
    <property type="protein sequence ID" value="RVD87498.1"/>
    <property type="molecule type" value="Genomic_DNA"/>
</dbReference>
<feature type="compositionally biased region" description="Low complexity" evidence="1">
    <location>
        <begin position="101"/>
        <end position="119"/>
    </location>
</feature>
<dbReference type="AlphaFoldDB" id="A0A437A8L9"/>
<dbReference type="RefSeq" id="XP_067493042.1">
    <property type="nucleotide sequence ID" value="XM_067630395.1"/>
</dbReference>
<sequence>MEDFAPPMGFLCSFSSPRMYSAGWDLVTSACTSITFLAGSLYSPVWSSTSPSTVYSSTPAVAQTSKRLIADVHPTEPHSDPPLPLQLQTPNLKRLTPDEISSGNSSSSLDSSRAGSSTGFPPTVHGPAVSGQIQTAAEKAQEEAGHQKQVARGGEGVSIHVEELAKMLLVFNGFVDAHVYGINERTAMGLGAENLTGCSGGR</sequence>
<gene>
    <name evidence="2" type="ORF">DFL_001731</name>
</gene>
<protein>
    <submittedName>
        <fullName evidence="2">Uncharacterized protein</fullName>
    </submittedName>
</protein>
<evidence type="ECO:0000313" key="2">
    <source>
        <dbReference type="EMBL" id="RVD87498.1"/>
    </source>
</evidence>
<evidence type="ECO:0000313" key="3">
    <source>
        <dbReference type="Proteomes" id="UP000283090"/>
    </source>
</evidence>
<accession>A0A437A8L9</accession>
<dbReference type="GeneID" id="93584042"/>
<organism evidence="2 3">
    <name type="scientific">Arthrobotrys flagrans</name>
    <name type="common">Nematode-trapping fungus</name>
    <name type="synonym">Trichothecium flagrans</name>
    <dbReference type="NCBI Taxonomy" id="97331"/>
    <lineage>
        <taxon>Eukaryota</taxon>
        <taxon>Fungi</taxon>
        <taxon>Dikarya</taxon>
        <taxon>Ascomycota</taxon>
        <taxon>Pezizomycotina</taxon>
        <taxon>Orbiliomycetes</taxon>
        <taxon>Orbiliales</taxon>
        <taxon>Orbiliaceae</taxon>
        <taxon>Arthrobotrys</taxon>
    </lineage>
</organism>
<comment type="caution">
    <text evidence="2">The sequence shown here is derived from an EMBL/GenBank/DDBJ whole genome shotgun (WGS) entry which is preliminary data.</text>
</comment>
<proteinExistence type="predicted"/>
<dbReference type="Proteomes" id="UP000283090">
    <property type="component" value="Unassembled WGS sequence"/>
</dbReference>
<feature type="region of interest" description="Disordered" evidence="1">
    <location>
        <begin position="95"/>
        <end position="128"/>
    </location>
</feature>
<reference evidence="2 3" key="1">
    <citation type="submission" date="2019-01" db="EMBL/GenBank/DDBJ databases">
        <title>Intercellular communication is required for trap formation in the nematode-trapping fungus Duddingtonia flagrans.</title>
        <authorList>
            <person name="Youssar L."/>
            <person name="Wernet V."/>
            <person name="Hensel N."/>
            <person name="Hildebrandt H.-G."/>
            <person name="Fischer R."/>
        </authorList>
    </citation>
    <scope>NUCLEOTIDE SEQUENCE [LARGE SCALE GENOMIC DNA]</scope>
    <source>
        <strain evidence="2 3">CBS H-5679</strain>
    </source>
</reference>
<keyword evidence="3" id="KW-1185">Reference proteome</keyword>